<dbReference type="Proteomes" id="UP000620124">
    <property type="component" value="Unassembled WGS sequence"/>
</dbReference>
<evidence type="ECO:0000313" key="5">
    <source>
        <dbReference type="EMBL" id="KAF7353603.1"/>
    </source>
</evidence>
<dbReference type="InterPro" id="IPR046341">
    <property type="entry name" value="SET_dom_sf"/>
</dbReference>
<dbReference type="EMBL" id="JACAZI010000008">
    <property type="protein sequence ID" value="KAF7353603.1"/>
    <property type="molecule type" value="Genomic_DNA"/>
</dbReference>
<dbReference type="GO" id="GO:0035098">
    <property type="term" value="C:ESC/E(Z) complex"/>
    <property type="evidence" value="ECO:0007669"/>
    <property type="project" value="TreeGrafter"/>
</dbReference>
<dbReference type="OrthoDB" id="6141102at2759"/>
<reference evidence="5" key="1">
    <citation type="submission" date="2020-05" db="EMBL/GenBank/DDBJ databases">
        <title>Mycena genomes resolve the evolution of fungal bioluminescence.</title>
        <authorList>
            <person name="Tsai I.J."/>
        </authorList>
    </citation>
    <scope>NUCLEOTIDE SEQUENCE</scope>
    <source>
        <strain evidence="5">CCC161011</strain>
    </source>
</reference>
<evidence type="ECO:0000256" key="3">
    <source>
        <dbReference type="SAM" id="MobiDB-lite"/>
    </source>
</evidence>
<dbReference type="Pfam" id="PF00856">
    <property type="entry name" value="SET"/>
    <property type="match status" value="1"/>
</dbReference>
<dbReference type="SUPFAM" id="SSF82199">
    <property type="entry name" value="SET domain"/>
    <property type="match status" value="1"/>
</dbReference>
<evidence type="ECO:0000259" key="4">
    <source>
        <dbReference type="PROSITE" id="PS50280"/>
    </source>
</evidence>
<evidence type="ECO:0000313" key="6">
    <source>
        <dbReference type="Proteomes" id="UP000620124"/>
    </source>
</evidence>
<comment type="caution">
    <text evidence="5">The sequence shown here is derived from an EMBL/GenBank/DDBJ whole genome shotgun (WGS) entry which is preliminary data.</text>
</comment>
<dbReference type="Gene3D" id="2.170.270.10">
    <property type="entry name" value="SET domain"/>
    <property type="match status" value="1"/>
</dbReference>
<feature type="region of interest" description="Disordered" evidence="3">
    <location>
        <begin position="311"/>
        <end position="344"/>
    </location>
</feature>
<accession>A0A8H6Y5E6</accession>
<evidence type="ECO:0000256" key="2">
    <source>
        <dbReference type="ARBA" id="ARBA00023163"/>
    </source>
</evidence>
<dbReference type="GO" id="GO:0031507">
    <property type="term" value="P:heterochromatin formation"/>
    <property type="evidence" value="ECO:0007669"/>
    <property type="project" value="TreeGrafter"/>
</dbReference>
<feature type="domain" description="SET" evidence="4">
    <location>
        <begin position="492"/>
        <end position="621"/>
    </location>
</feature>
<dbReference type="PROSITE" id="PS50280">
    <property type="entry name" value="SET"/>
    <property type="match status" value="1"/>
</dbReference>
<keyword evidence="1" id="KW-0805">Transcription regulation</keyword>
<dbReference type="InterPro" id="IPR001214">
    <property type="entry name" value="SET_dom"/>
</dbReference>
<evidence type="ECO:0000256" key="1">
    <source>
        <dbReference type="ARBA" id="ARBA00023015"/>
    </source>
</evidence>
<name>A0A8H6Y5E6_9AGAR</name>
<dbReference type="GO" id="GO:0003682">
    <property type="term" value="F:chromatin binding"/>
    <property type="evidence" value="ECO:0007669"/>
    <property type="project" value="TreeGrafter"/>
</dbReference>
<protein>
    <submittedName>
        <fullName evidence="5">SET-domain-containing protein</fullName>
    </submittedName>
</protein>
<proteinExistence type="predicted"/>
<organism evidence="5 6">
    <name type="scientific">Mycena venus</name>
    <dbReference type="NCBI Taxonomy" id="2733690"/>
    <lineage>
        <taxon>Eukaryota</taxon>
        <taxon>Fungi</taxon>
        <taxon>Dikarya</taxon>
        <taxon>Basidiomycota</taxon>
        <taxon>Agaricomycotina</taxon>
        <taxon>Agaricomycetes</taxon>
        <taxon>Agaricomycetidae</taxon>
        <taxon>Agaricales</taxon>
        <taxon>Marasmiineae</taxon>
        <taxon>Mycenaceae</taxon>
        <taxon>Mycena</taxon>
    </lineage>
</organism>
<keyword evidence="2" id="KW-0804">Transcription</keyword>
<feature type="compositionally biased region" description="Basic residues" evidence="3">
    <location>
        <begin position="322"/>
        <end position="344"/>
    </location>
</feature>
<dbReference type="GO" id="GO:0046976">
    <property type="term" value="F:histone H3K27 methyltransferase activity"/>
    <property type="evidence" value="ECO:0007669"/>
    <property type="project" value="TreeGrafter"/>
</dbReference>
<dbReference type="AlphaFoldDB" id="A0A8H6Y5E6"/>
<dbReference type="SMART" id="SM00317">
    <property type="entry name" value="SET"/>
    <property type="match status" value="1"/>
</dbReference>
<gene>
    <name evidence="5" type="ORF">MVEN_01044600</name>
</gene>
<dbReference type="PANTHER" id="PTHR45747">
    <property type="entry name" value="HISTONE-LYSINE N-METHYLTRANSFERASE E(Z)"/>
    <property type="match status" value="1"/>
</dbReference>
<keyword evidence="6" id="KW-1185">Reference proteome</keyword>
<dbReference type="PANTHER" id="PTHR45747:SF4">
    <property type="entry name" value="HISTONE-LYSINE N-METHYLTRANSFERASE E(Z)"/>
    <property type="match status" value="1"/>
</dbReference>
<dbReference type="InterPro" id="IPR045318">
    <property type="entry name" value="EZH1/2-like"/>
</dbReference>
<sequence>MPRPCFDPLLDADVGDATCMYVDEYDSDENILESEVVPIDVYDVVESFHPHPPYQYCTPASRNENARMIDNRECALFNGWTISRIQTANNFTRLQTVRRLHIDCGFEAEVINNVLKQYTVFRPLRLSNESGLDLPNVVWADGPSSSKPKLPLHFAQEFPNKLGDIFNQINKGVAKFCPNQNCLTHNCHVHIDQGWEMYTPAFVPKQPRHTSEDLRALADGPCGNDCFVSSAEDAMEDDSAEDCFLVPEDVVDVLSDVLKLEPDMLPCYLAVICKTIDRQNGDSFKKMTCRQAFVLRKKMIGDEKVVQELDDKDAMQDGRQTPVKKRRKRKLVQTKPKKPKSKRKRINVCSWESFTITLRALRAHAATPASASASSRRHTASGIAVVTITVCAAGPGAIQPALIIQGVVAGGVSVVRWGVNVTRICAPCAMRGMLPILSVSVFLLRVDTNNSFLQEHGYPVHERRAYAEEIQGTLIFFQLNLLIKYVFPPFMQRFEVKEAKYGLGAFALEEIRKEDIIEYVGELLDNIEEKLDHRAIIQQHSDLNYCFGMGESKRPGKSDVAVAGTTVDAQWLGNPTRFLNDSKPRPANCVADELVVNGERRLLIRAVKNVKKGAELTLRYGDDYWKHAKNGGGP</sequence>